<protein>
    <submittedName>
        <fullName evidence="1">Uncharacterized protein</fullName>
    </submittedName>
</protein>
<dbReference type="EMBL" id="CP000828">
    <property type="protein sequence ID" value="ABW25502.1"/>
    <property type="molecule type" value="Genomic_DNA"/>
</dbReference>
<keyword evidence="2" id="KW-1185">Reference proteome</keyword>
<proteinExistence type="predicted"/>
<accession>B0CB12</accession>
<dbReference type="AlphaFoldDB" id="B0CB12"/>
<name>B0CB12_ACAM1</name>
<organism evidence="1 2">
    <name type="scientific">Acaryochloris marina (strain MBIC 11017)</name>
    <dbReference type="NCBI Taxonomy" id="329726"/>
    <lineage>
        <taxon>Bacteria</taxon>
        <taxon>Bacillati</taxon>
        <taxon>Cyanobacteriota</taxon>
        <taxon>Cyanophyceae</taxon>
        <taxon>Acaryochloridales</taxon>
        <taxon>Acaryochloridaceae</taxon>
        <taxon>Acaryochloris</taxon>
    </lineage>
</organism>
<reference evidence="1 2" key="1">
    <citation type="journal article" date="2008" name="Proc. Natl. Acad. Sci. U.S.A.">
        <title>Niche adaptation and genome expansion in the chlorophyll d-producing cyanobacterium Acaryochloris marina.</title>
        <authorList>
            <person name="Swingley W.D."/>
            <person name="Chen M."/>
            <person name="Cheung P.C."/>
            <person name="Conrad A.L."/>
            <person name="Dejesa L.C."/>
            <person name="Hao J."/>
            <person name="Honchak B.M."/>
            <person name="Karbach L.E."/>
            <person name="Kurdoglu A."/>
            <person name="Lahiri S."/>
            <person name="Mastrian S.D."/>
            <person name="Miyashita H."/>
            <person name="Page L."/>
            <person name="Ramakrishna P."/>
            <person name="Satoh S."/>
            <person name="Sattley W.M."/>
            <person name="Shimada Y."/>
            <person name="Taylor H.L."/>
            <person name="Tomo T."/>
            <person name="Tsuchiya T."/>
            <person name="Wang Z.T."/>
            <person name="Raymond J."/>
            <person name="Mimuro M."/>
            <person name="Blankenship R.E."/>
            <person name="Touchman J.W."/>
        </authorList>
    </citation>
    <scope>NUCLEOTIDE SEQUENCE [LARGE SCALE GENOMIC DNA]</scope>
    <source>
        <strain evidence="2">MBIC 11017</strain>
    </source>
</reference>
<dbReference type="Proteomes" id="UP000000268">
    <property type="component" value="Chromosome"/>
</dbReference>
<dbReference type="HOGENOM" id="CLU_3264044_0_0_3"/>
<dbReference type="KEGG" id="amr:AM1_0446"/>
<gene>
    <name evidence="1" type="ordered locus">AM1_0446</name>
</gene>
<evidence type="ECO:0000313" key="2">
    <source>
        <dbReference type="Proteomes" id="UP000000268"/>
    </source>
</evidence>
<dbReference type="STRING" id="329726.AM1_0446"/>
<sequence length="41" mass="4762">MPRSFDLDWVQDSASLPRGWYCSCDAQRAAFRHRNPSHLAL</sequence>
<evidence type="ECO:0000313" key="1">
    <source>
        <dbReference type="EMBL" id="ABW25502.1"/>
    </source>
</evidence>